<dbReference type="GeneID" id="10031374"/>
<dbReference type="VEuPathDB" id="FungiDB:MGYG_00153"/>
<evidence type="ECO:0000313" key="1">
    <source>
        <dbReference type="EMBL" id="EFQ97111.1"/>
    </source>
</evidence>
<dbReference type="eggNOG" id="ENOG502RPU6">
    <property type="taxonomic scope" value="Eukaryota"/>
</dbReference>
<name>E5R382_ARTGP</name>
<sequence>MAGRVTMGLKGARRSARWCKVQGGAIVQESAVLFDDRCLSEGRAEKELRCFGPSDLLAVVSPLRFLYTCIWPGSIMRLQGSTVNSQHRSRRQGYTPSACCIREILM</sequence>
<evidence type="ECO:0000313" key="2">
    <source>
        <dbReference type="Proteomes" id="UP000002669"/>
    </source>
</evidence>
<dbReference type="InParanoid" id="E5R382"/>
<dbReference type="AlphaFoldDB" id="E5R382"/>
<keyword evidence="2" id="KW-1185">Reference proteome</keyword>
<dbReference type="HOGENOM" id="CLU_2222606_0_0_1"/>
<reference evidence="2" key="1">
    <citation type="journal article" date="2012" name="MBio">
        <title>Comparative genome analysis of Trichophyton rubrum and related dermatophytes reveals candidate genes involved in infection.</title>
        <authorList>
            <person name="Martinez D.A."/>
            <person name="Oliver B.G."/>
            <person name="Graeser Y."/>
            <person name="Goldberg J.M."/>
            <person name="Li W."/>
            <person name="Martinez-Rossi N.M."/>
            <person name="Monod M."/>
            <person name="Shelest E."/>
            <person name="Barton R.C."/>
            <person name="Birch E."/>
            <person name="Brakhage A.A."/>
            <person name="Chen Z."/>
            <person name="Gurr S.J."/>
            <person name="Heiman D."/>
            <person name="Heitman J."/>
            <person name="Kosti I."/>
            <person name="Rossi A."/>
            <person name="Saif S."/>
            <person name="Samalova M."/>
            <person name="Saunders C.W."/>
            <person name="Shea T."/>
            <person name="Summerbell R.C."/>
            <person name="Xu J."/>
            <person name="Young S."/>
            <person name="Zeng Q."/>
            <person name="Birren B.W."/>
            <person name="Cuomo C.A."/>
            <person name="White T.C."/>
        </authorList>
    </citation>
    <scope>NUCLEOTIDE SEQUENCE [LARGE SCALE GENOMIC DNA]</scope>
    <source>
        <strain evidence="2">ATCC MYA-4604 / CBS 118893</strain>
    </source>
</reference>
<gene>
    <name evidence="1" type="ORF">MGYG_00153</name>
</gene>
<accession>E5R382</accession>
<dbReference type="EMBL" id="DS989822">
    <property type="protein sequence ID" value="EFQ97111.1"/>
    <property type="molecule type" value="Genomic_DNA"/>
</dbReference>
<organism evidence="2">
    <name type="scientific">Arthroderma gypseum (strain ATCC MYA-4604 / CBS 118893)</name>
    <name type="common">Microsporum gypseum</name>
    <dbReference type="NCBI Taxonomy" id="535722"/>
    <lineage>
        <taxon>Eukaryota</taxon>
        <taxon>Fungi</taxon>
        <taxon>Dikarya</taxon>
        <taxon>Ascomycota</taxon>
        <taxon>Pezizomycotina</taxon>
        <taxon>Eurotiomycetes</taxon>
        <taxon>Eurotiomycetidae</taxon>
        <taxon>Onygenales</taxon>
        <taxon>Arthrodermataceae</taxon>
        <taxon>Nannizzia</taxon>
    </lineage>
</organism>
<dbReference type="RefSeq" id="XP_003176063.1">
    <property type="nucleotide sequence ID" value="XM_003176015.1"/>
</dbReference>
<proteinExistence type="predicted"/>
<dbReference type="Proteomes" id="UP000002669">
    <property type="component" value="Unassembled WGS sequence"/>
</dbReference>
<protein>
    <submittedName>
        <fullName evidence="1">Uncharacterized protein</fullName>
    </submittedName>
</protein>